<evidence type="ECO:0000313" key="5">
    <source>
        <dbReference type="EMBL" id="EAR29451.1"/>
    </source>
</evidence>
<evidence type="ECO:0000256" key="2">
    <source>
        <dbReference type="ARBA" id="ARBA00022676"/>
    </source>
</evidence>
<comment type="caution">
    <text evidence="5">The sequence shown here is derived from an EMBL/GenBank/DDBJ whole genome shotgun (WGS) entry which is preliminary data.</text>
</comment>
<gene>
    <name evidence="5" type="ORF">PTD2_11564</name>
</gene>
<evidence type="ECO:0000256" key="1">
    <source>
        <dbReference type="ARBA" id="ARBA00006739"/>
    </source>
</evidence>
<dbReference type="HOGENOM" id="CLU_023978_1_2_6"/>
<organism evidence="5 6">
    <name type="scientific">Pseudoalteromonas tunicata D2</name>
    <dbReference type="NCBI Taxonomy" id="87626"/>
    <lineage>
        <taxon>Bacteria</taxon>
        <taxon>Pseudomonadati</taxon>
        <taxon>Pseudomonadota</taxon>
        <taxon>Gammaproteobacteria</taxon>
        <taxon>Alteromonadales</taxon>
        <taxon>Pseudoalteromonadaceae</taxon>
        <taxon>Pseudoalteromonas</taxon>
    </lineage>
</organism>
<dbReference type="PANTHER" id="PTHR43630">
    <property type="entry name" value="POLY-BETA-1,6-N-ACETYL-D-GLUCOSAMINE SYNTHASE"/>
    <property type="match status" value="1"/>
</dbReference>
<dbReference type="EMBL" id="AAOH01000002">
    <property type="protein sequence ID" value="EAR29451.1"/>
    <property type="molecule type" value="Genomic_DNA"/>
</dbReference>
<reference evidence="5 6" key="1">
    <citation type="submission" date="2006-02" db="EMBL/GenBank/DDBJ databases">
        <authorList>
            <person name="Moran M.A."/>
            <person name="Kjelleberg S."/>
            <person name="Egan S."/>
            <person name="Saunders N."/>
            <person name="Thomas T."/>
            <person name="Ferriera S."/>
            <person name="Johnson J."/>
            <person name="Kravitz S."/>
            <person name="Halpern A."/>
            <person name="Remington K."/>
            <person name="Beeson K."/>
            <person name="Tran B."/>
            <person name="Rogers Y.-H."/>
            <person name="Friedman R."/>
            <person name="Venter J.C."/>
        </authorList>
    </citation>
    <scope>NUCLEOTIDE SEQUENCE [LARGE SCALE GENOMIC DNA]</scope>
    <source>
        <strain evidence="5 6">D2</strain>
    </source>
</reference>
<keyword evidence="4" id="KW-0472">Membrane</keyword>
<protein>
    <submittedName>
        <fullName evidence="5">Glycosyl transferase, group 2 family protein</fullName>
    </submittedName>
</protein>
<keyword evidence="3 5" id="KW-0808">Transferase</keyword>
<sequence length="386" mass="42905">MLINILNVIAWAVLFIAALPIVYTGIITLAAVRRQTPAPNNAKQLKIAIIIPAHNEALLIQDTVKHALAQSYPTDKYAVFVVADNCDDDTAYLAQASGAQVFERHDNPGKGQALEYAFNALLLDDWEAFLVIDADSTLSHNALLALNNEFATGATALQLFDTIKNPTASMRTLAMQMGMSSFNGLRPAGRTALGQSAGLFGNGFSLLRHTIEQCPYKAHSIVEDLEYHIFLLEHGHKVRLVEYASSAAQMPVTAKNASSQRERWELGRIAMIKHYAKPLYKKTLQGHRWALEALVDIIMPPASLMMLLTVVAMVLGSQLVKIASLILIATLVLHYLIASLRFGSLLGFLKVSIFVPWYIIWKTWLVLKSIIRKKKLPWIRTTRHKE</sequence>
<evidence type="ECO:0000256" key="3">
    <source>
        <dbReference type="ARBA" id="ARBA00022679"/>
    </source>
</evidence>
<dbReference type="AlphaFoldDB" id="A4C647"/>
<evidence type="ECO:0000313" key="6">
    <source>
        <dbReference type="Proteomes" id="UP000006201"/>
    </source>
</evidence>
<dbReference type="SUPFAM" id="SSF53448">
    <property type="entry name" value="Nucleotide-diphospho-sugar transferases"/>
    <property type="match status" value="1"/>
</dbReference>
<accession>A4C647</accession>
<keyword evidence="2" id="KW-0328">Glycosyltransferase</keyword>
<dbReference type="Gene3D" id="3.90.550.10">
    <property type="entry name" value="Spore Coat Polysaccharide Biosynthesis Protein SpsA, Chain A"/>
    <property type="match status" value="1"/>
</dbReference>
<keyword evidence="4" id="KW-1133">Transmembrane helix</keyword>
<evidence type="ECO:0000256" key="4">
    <source>
        <dbReference type="SAM" id="Phobius"/>
    </source>
</evidence>
<dbReference type="GO" id="GO:0016757">
    <property type="term" value="F:glycosyltransferase activity"/>
    <property type="evidence" value="ECO:0007669"/>
    <property type="project" value="UniProtKB-KW"/>
</dbReference>
<dbReference type="eggNOG" id="COG1215">
    <property type="taxonomic scope" value="Bacteria"/>
</dbReference>
<feature type="transmembrane region" description="Helical" evidence="4">
    <location>
        <begin position="348"/>
        <end position="367"/>
    </location>
</feature>
<keyword evidence="4" id="KW-0812">Transmembrane</keyword>
<comment type="similarity">
    <text evidence="1">Belongs to the glycosyltransferase 2 family.</text>
</comment>
<feature type="transmembrane region" description="Helical" evidence="4">
    <location>
        <begin position="322"/>
        <end position="342"/>
    </location>
</feature>
<dbReference type="Proteomes" id="UP000006201">
    <property type="component" value="Unassembled WGS sequence"/>
</dbReference>
<dbReference type="InterPro" id="IPR029044">
    <property type="entry name" value="Nucleotide-diphossugar_trans"/>
</dbReference>
<proteinExistence type="inferred from homology"/>
<dbReference type="PANTHER" id="PTHR43630:SF1">
    <property type="entry name" value="POLY-BETA-1,6-N-ACETYL-D-GLUCOSAMINE SYNTHASE"/>
    <property type="match status" value="1"/>
</dbReference>
<dbReference type="CDD" id="cd06438">
    <property type="entry name" value="EpsO_like"/>
    <property type="match status" value="1"/>
</dbReference>
<dbReference type="Pfam" id="PF13641">
    <property type="entry name" value="Glyco_tranf_2_3"/>
    <property type="match status" value="1"/>
</dbReference>
<name>A4C647_9GAMM</name>
<feature type="transmembrane region" description="Helical" evidence="4">
    <location>
        <begin position="297"/>
        <end position="315"/>
    </location>
</feature>
<dbReference type="RefSeq" id="WP_009837325.1">
    <property type="nucleotide sequence ID" value="NZ_AAOH01000002.1"/>
</dbReference>
<keyword evidence="6" id="KW-1185">Reference proteome</keyword>
<dbReference type="STRING" id="87626.PTD2_11564"/>
<dbReference type="OrthoDB" id="9797391at2"/>